<evidence type="ECO:0000256" key="4">
    <source>
        <dbReference type="ARBA" id="ARBA00022475"/>
    </source>
</evidence>
<reference evidence="15" key="2">
    <citation type="submission" date="2020-08" db="EMBL/GenBank/DDBJ databases">
        <title>Plant Genome Project.</title>
        <authorList>
            <person name="Zhang R.-G."/>
        </authorList>
    </citation>
    <scope>NUCLEOTIDE SEQUENCE</scope>
    <source>
        <strain evidence="15">Huo1</strain>
        <tissue evidence="15">Leaf</tissue>
    </source>
</reference>
<dbReference type="CDD" id="cd22459">
    <property type="entry name" value="KH-I_PEPPER_rpt1_like"/>
    <property type="match status" value="1"/>
</dbReference>
<keyword evidence="5 13" id="KW-0812">Transmembrane</keyword>
<feature type="transmembrane region" description="Helical" evidence="13">
    <location>
        <begin position="669"/>
        <end position="690"/>
    </location>
</feature>
<dbReference type="FunFam" id="3.30.310.210:FF:000002">
    <property type="entry name" value="KH domain-containing protein"/>
    <property type="match status" value="1"/>
</dbReference>
<feature type="region of interest" description="Disordered" evidence="12">
    <location>
        <begin position="1"/>
        <end position="27"/>
    </location>
</feature>
<evidence type="ECO:0000256" key="2">
    <source>
        <dbReference type="ARBA" id="ARBA00004651"/>
    </source>
</evidence>
<keyword evidence="6" id="KW-0677">Repeat</keyword>
<dbReference type="InterPro" id="IPR004087">
    <property type="entry name" value="KH_dom"/>
</dbReference>
<dbReference type="Pfam" id="PF00013">
    <property type="entry name" value="KH_1"/>
    <property type="match status" value="4"/>
</dbReference>
<dbReference type="Proteomes" id="UP000298416">
    <property type="component" value="Unassembled WGS sequence"/>
</dbReference>
<dbReference type="AlphaFoldDB" id="A0A8X8YDJ2"/>
<evidence type="ECO:0000256" key="7">
    <source>
        <dbReference type="ARBA" id="ARBA00022884"/>
    </source>
</evidence>
<dbReference type="PANTHER" id="PTHR10288">
    <property type="entry name" value="KH DOMAIN CONTAINING RNA BINDING PROTEIN"/>
    <property type="match status" value="1"/>
</dbReference>
<evidence type="ECO:0000313" key="15">
    <source>
        <dbReference type="EMBL" id="KAG6429724.1"/>
    </source>
</evidence>
<comment type="subcellular location">
    <subcellularLocation>
        <location evidence="2">Cell membrane</location>
        <topology evidence="2">Multi-pass membrane protein</topology>
    </subcellularLocation>
    <subcellularLocation>
        <location evidence="1">Nucleus</location>
    </subcellularLocation>
</comment>
<dbReference type="GO" id="GO:0003723">
    <property type="term" value="F:RNA binding"/>
    <property type="evidence" value="ECO:0007669"/>
    <property type="project" value="UniProtKB-UniRule"/>
</dbReference>
<gene>
    <name evidence="15" type="ORF">SASPL_107777</name>
</gene>
<sequence>MSQRGRGPHGVSDYSASEGGKRRNGIDENSIGMEHTVYRYLCPLRKIGSIIGIGGDIAKQLRSETHAKIRISETIPGCDERVVTIYSTSDETNSYENEQVSPAQDALFRVHGKVVAEEQPANGGTSEESLQITVRLLVPSDQIGCVIGKGGQIVQNIRNETHAQIRILGSDHLPPCALSSDELIQINGEATVVKNALCQVAFRLHDYPSRSQQSILTLPSIYRSGISFNSPNLGGVPASLMGPYRNHRKDGREWSSVAREFSLRLVCPTENLGAVIGKGGSVIKQIRQDSGAFIVVDSGGADGDDCIISVSAMEMLEAPSRTIDAIMRLQPRCSEKIERDSGEPVITTRLLVPSSRIGCIIGKGGAIIKEMRSSSRANIRIFSDENIPKVASEDDEMVQVSGELNAAKNAMLQVMQRLRANILESDGSSSAFPILEAFQGQAYVNRDNRKHNHVHSAYSGGYSSKTLPQTDNYGSCDDPQMVHGSAIKSVVPCLERPPVQVKNQEPDKQDMMELMSHLKLSHFKTDALNSEAQKNESRRKILAIVGALGSAVAMGTTDETLPFSTRAFIFQAEYDDIPAFRFFVISNGTVCGYLSLSLPMAIYHVIRKGAAKSRALLIFLDAIMLAVLTAGASTAAAIVYLAHKGNASANWLAICQQYQSFCNRVTGSLIGSFGAVLILILLIFLSGLVLSKRAM</sequence>
<dbReference type="Pfam" id="PF04535">
    <property type="entry name" value="CASP_dom"/>
    <property type="match status" value="1"/>
</dbReference>
<dbReference type="InterPro" id="IPR006702">
    <property type="entry name" value="CASP_dom"/>
</dbReference>
<dbReference type="SMART" id="SM00322">
    <property type="entry name" value="KH"/>
    <property type="match status" value="4"/>
</dbReference>
<feature type="transmembrane region" description="Helical" evidence="13">
    <location>
        <begin position="615"/>
        <end position="642"/>
    </location>
</feature>
<organism evidence="15">
    <name type="scientific">Salvia splendens</name>
    <name type="common">Scarlet sage</name>
    <dbReference type="NCBI Taxonomy" id="180675"/>
    <lineage>
        <taxon>Eukaryota</taxon>
        <taxon>Viridiplantae</taxon>
        <taxon>Streptophyta</taxon>
        <taxon>Embryophyta</taxon>
        <taxon>Tracheophyta</taxon>
        <taxon>Spermatophyta</taxon>
        <taxon>Magnoliopsida</taxon>
        <taxon>eudicotyledons</taxon>
        <taxon>Gunneridae</taxon>
        <taxon>Pentapetalae</taxon>
        <taxon>asterids</taxon>
        <taxon>lamiids</taxon>
        <taxon>Lamiales</taxon>
        <taxon>Lamiaceae</taxon>
        <taxon>Nepetoideae</taxon>
        <taxon>Mentheae</taxon>
        <taxon>Salviinae</taxon>
        <taxon>Salvia</taxon>
        <taxon>Salvia subgen. Calosphace</taxon>
        <taxon>core Calosphace</taxon>
    </lineage>
</organism>
<dbReference type="CDD" id="cd22460">
    <property type="entry name" value="KH-I_PEPPER_rpt2_like"/>
    <property type="match status" value="2"/>
</dbReference>
<dbReference type="PROSITE" id="PS50084">
    <property type="entry name" value="KH_TYPE_1"/>
    <property type="match status" value="4"/>
</dbReference>
<evidence type="ECO:0000256" key="5">
    <source>
        <dbReference type="ARBA" id="ARBA00022692"/>
    </source>
</evidence>
<evidence type="ECO:0000256" key="3">
    <source>
        <dbReference type="ARBA" id="ARBA00007651"/>
    </source>
</evidence>
<dbReference type="GO" id="GO:0005634">
    <property type="term" value="C:nucleus"/>
    <property type="evidence" value="ECO:0007669"/>
    <property type="project" value="UniProtKB-SubCell"/>
</dbReference>
<accession>A0A8X8YDJ2</accession>
<feature type="domain" description="K Homology" evidence="14">
    <location>
        <begin position="130"/>
        <end position="205"/>
    </location>
</feature>
<protein>
    <recommendedName>
        <fullName evidence="14">K Homology domain-containing protein</fullName>
    </recommendedName>
</protein>
<evidence type="ECO:0000256" key="8">
    <source>
        <dbReference type="ARBA" id="ARBA00022989"/>
    </source>
</evidence>
<comment type="similarity">
    <text evidence="3">Belongs to the Casparian strip membrane proteins (CASP) family.</text>
</comment>
<dbReference type="Gene3D" id="3.30.310.210">
    <property type="match status" value="2"/>
</dbReference>
<evidence type="ECO:0000256" key="9">
    <source>
        <dbReference type="ARBA" id="ARBA00023136"/>
    </source>
</evidence>
<dbReference type="GO" id="GO:0009911">
    <property type="term" value="P:positive regulation of flower development"/>
    <property type="evidence" value="ECO:0007669"/>
    <property type="project" value="UniProtKB-ARBA"/>
</dbReference>
<evidence type="ECO:0000256" key="11">
    <source>
        <dbReference type="PROSITE-ProRule" id="PRU00117"/>
    </source>
</evidence>
<keyword evidence="4" id="KW-1003">Cell membrane</keyword>
<keyword evidence="9 13" id="KW-0472">Membrane</keyword>
<feature type="transmembrane region" description="Helical" evidence="13">
    <location>
        <begin position="577"/>
        <end position="603"/>
    </location>
</feature>
<dbReference type="InterPro" id="IPR006459">
    <property type="entry name" value="CASP/CASPL"/>
</dbReference>
<feature type="domain" description="K Homology" evidence="14">
    <location>
        <begin position="344"/>
        <end position="419"/>
    </location>
</feature>
<evidence type="ECO:0000259" key="14">
    <source>
        <dbReference type="SMART" id="SM00322"/>
    </source>
</evidence>
<keyword evidence="8 13" id="KW-1133">Transmembrane helix</keyword>
<dbReference type="GO" id="GO:0005886">
    <property type="term" value="C:plasma membrane"/>
    <property type="evidence" value="ECO:0007669"/>
    <property type="project" value="UniProtKB-SubCell"/>
</dbReference>
<keyword evidence="16" id="KW-1185">Reference proteome</keyword>
<keyword evidence="10" id="KW-0539">Nucleus</keyword>
<evidence type="ECO:0000256" key="6">
    <source>
        <dbReference type="ARBA" id="ARBA00022737"/>
    </source>
</evidence>
<proteinExistence type="inferred from homology"/>
<name>A0A8X8YDJ2_SALSN</name>
<dbReference type="EMBL" id="PNBA02000003">
    <property type="protein sequence ID" value="KAG6429724.1"/>
    <property type="molecule type" value="Genomic_DNA"/>
</dbReference>
<feature type="domain" description="K Homology" evidence="14">
    <location>
        <begin position="259"/>
        <end position="331"/>
    </location>
</feature>
<dbReference type="SUPFAM" id="SSF54791">
    <property type="entry name" value="Eukaryotic type KH-domain (KH-domain type I)"/>
    <property type="match status" value="4"/>
</dbReference>
<evidence type="ECO:0000256" key="1">
    <source>
        <dbReference type="ARBA" id="ARBA00004123"/>
    </source>
</evidence>
<dbReference type="InterPro" id="IPR004088">
    <property type="entry name" value="KH_dom_type_1"/>
</dbReference>
<feature type="domain" description="K Homology" evidence="14">
    <location>
        <begin position="34"/>
        <end position="112"/>
    </location>
</feature>
<reference evidence="15" key="1">
    <citation type="submission" date="2018-01" db="EMBL/GenBank/DDBJ databases">
        <authorList>
            <person name="Mao J.F."/>
        </authorList>
    </citation>
    <scope>NUCLEOTIDE SEQUENCE</scope>
    <source>
        <strain evidence="15">Huo1</strain>
        <tissue evidence="15">Leaf</tissue>
    </source>
</reference>
<evidence type="ECO:0000256" key="12">
    <source>
        <dbReference type="SAM" id="MobiDB-lite"/>
    </source>
</evidence>
<evidence type="ECO:0000313" key="16">
    <source>
        <dbReference type="Proteomes" id="UP000298416"/>
    </source>
</evidence>
<evidence type="ECO:0000256" key="10">
    <source>
        <dbReference type="ARBA" id="ARBA00023242"/>
    </source>
</evidence>
<comment type="caution">
    <text evidence="15">The sequence shown here is derived from an EMBL/GenBank/DDBJ whole genome shotgun (WGS) entry which is preliminary data.</text>
</comment>
<keyword evidence="7 11" id="KW-0694">RNA-binding</keyword>
<dbReference type="NCBIfam" id="TIGR01569">
    <property type="entry name" value="A_tha_TIGR01569"/>
    <property type="match status" value="1"/>
</dbReference>
<dbReference type="InterPro" id="IPR036612">
    <property type="entry name" value="KH_dom_type_1_sf"/>
</dbReference>
<evidence type="ECO:0000256" key="13">
    <source>
        <dbReference type="SAM" id="Phobius"/>
    </source>
</evidence>